<dbReference type="EMBL" id="AGBF01000130">
    <property type="protein sequence ID" value="EGX56667.1"/>
    <property type="molecule type" value="Genomic_DNA"/>
</dbReference>
<sequence length="866" mass="92507">MEPGLITDWAVWGKEPGTDGGYRVLFAHPPDRSADFNGAIHHWSPGTPAHGEQLPWITVGSTRQPDGTPAIGVFLLDSTDALDHAGRPIYRITHLAFRHDDVHAAGLGWYALARAALDAAPRLAGQGGGPAVLPFSPADQLLGTIGPLVTSGVSDGPLWLAAAAARLLDGTLVVTGAGDWKPLDLLLVLDTVAALLPFGMRATLSAATRTSSGSDVRMRLYWGNAADPGRACMVWGQKEPDLGGLSPRARSYHDLLISSWTEHGGERVLRHLADAREPLDIADPFAHLRARDVLAALNPALAVAQEVREGHEVTGDRIDMALSRPTIDPDTLAVLATRKLADASPDLTVLAAHMADPATAGKYRAKLITDLLGHRTDVARGNFESMRAALPDTRDGLHPLDGALACVIEDVRVDHAPEAADPVAEQLLPVVAPFTPGTMTLTQSLLRGVPGLAGRLVRALYAAADPAPGLRAWLAWLCDSPGAEIAGHPELPLLLRLLTTGSAPDGAHRKWAAAHPEAAARLLEGAVVCGRADHLLTQDFLNGLLDSALRIAAAPAGAPARSPLARTLTRRSGALRPETAARWDVLCALAGLTPSGFTSSVAAAAGPGSPSPAGRVDTYLCALQADLDTRSVRPYADAVVERLLGAVLAVDGDSGEGPGPAARHLTSRVLDRSGSCAEIVARAVRRLATESPGWNETPEDQEWLRRTADRLPGLRSALGLRELHRAALRLSDSPQDCEELAARARAARGAGAEHDGVCAALEVWARRGRAGGRVVDFVAAYDRQWARYAGDDRALEEREHLEHALARRGRDNPVLRQYCDHAIRQLTSRRSEASREIRRLQQEQHLFDQEISRLRRLDASAHRTHR</sequence>
<dbReference type="AlphaFoldDB" id="G2GIK7"/>
<dbReference type="OrthoDB" id="3344388at2"/>
<keyword evidence="1" id="KW-0175">Coiled coil</keyword>
<evidence type="ECO:0000313" key="3">
    <source>
        <dbReference type="Proteomes" id="UP000004217"/>
    </source>
</evidence>
<name>G2GIK7_9ACTN</name>
<evidence type="ECO:0000313" key="2">
    <source>
        <dbReference type="EMBL" id="EGX56667.1"/>
    </source>
</evidence>
<organism evidence="2 3">
    <name type="scientific">Streptomyces zinciresistens K42</name>
    <dbReference type="NCBI Taxonomy" id="700597"/>
    <lineage>
        <taxon>Bacteria</taxon>
        <taxon>Bacillati</taxon>
        <taxon>Actinomycetota</taxon>
        <taxon>Actinomycetes</taxon>
        <taxon>Kitasatosporales</taxon>
        <taxon>Streptomycetaceae</taxon>
        <taxon>Streptomyces</taxon>
    </lineage>
</organism>
<proteinExistence type="predicted"/>
<protein>
    <submittedName>
        <fullName evidence="2">Uncharacterized protein</fullName>
    </submittedName>
</protein>
<feature type="coiled-coil region" evidence="1">
    <location>
        <begin position="823"/>
        <end position="857"/>
    </location>
</feature>
<accession>G2GIK7</accession>
<dbReference type="Proteomes" id="UP000004217">
    <property type="component" value="Unassembled WGS sequence"/>
</dbReference>
<dbReference type="RefSeq" id="WP_007500708.1">
    <property type="nucleotide sequence ID" value="NZ_AGBF01000130.1"/>
</dbReference>
<gene>
    <name evidence="2" type="ORF">SZN_26736</name>
</gene>
<reference evidence="2 3" key="1">
    <citation type="submission" date="2011-08" db="EMBL/GenBank/DDBJ databases">
        <authorList>
            <person name="Lin Y."/>
            <person name="Hao X."/>
            <person name="Johnstone L."/>
            <person name="Miller S.J."/>
            <person name="Wei G."/>
            <person name="Rensing C."/>
        </authorList>
    </citation>
    <scope>NUCLEOTIDE SEQUENCE [LARGE SCALE GENOMIC DNA]</scope>
    <source>
        <strain evidence="2 3">K42</strain>
    </source>
</reference>
<dbReference type="PATRIC" id="fig|700597.3.peg.5253"/>
<keyword evidence="3" id="KW-1185">Reference proteome</keyword>
<comment type="caution">
    <text evidence="2">The sequence shown here is derived from an EMBL/GenBank/DDBJ whole genome shotgun (WGS) entry which is preliminary data.</text>
</comment>
<evidence type="ECO:0000256" key="1">
    <source>
        <dbReference type="SAM" id="Coils"/>
    </source>
</evidence>